<dbReference type="RefSeq" id="WP_132017180.1">
    <property type="nucleotide sequence ID" value="NZ_SLUN01000047.1"/>
</dbReference>
<evidence type="ECO:0000256" key="1">
    <source>
        <dbReference type="ARBA" id="ARBA00012506"/>
    </source>
</evidence>
<feature type="domain" description="HD/PDEase" evidence="7">
    <location>
        <begin position="14"/>
        <end position="142"/>
    </location>
</feature>
<evidence type="ECO:0000256" key="6">
    <source>
        <dbReference type="ARBA" id="ARBA00049417"/>
    </source>
</evidence>
<keyword evidence="5" id="KW-0408">Iron</keyword>
<reference evidence="8 9" key="1">
    <citation type="submission" date="2019-03" db="EMBL/GenBank/DDBJ databases">
        <title>Genomic Encyclopedia of Type Strains, Phase IV (KMG-IV): sequencing the most valuable type-strain genomes for metagenomic binning, comparative biology and taxonomic classification.</title>
        <authorList>
            <person name="Goeker M."/>
        </authorList>
    </citation>
    <scope>NUCLEOTIDE SEQUENCE [LARGE SCALE GENOMIC DNA]</scope>
    <source>
        <strain evidence="8 9">LX-B</strain>
    </source>
</reference>
<protein>
    <recommendedName>
        <fullName evidence="1">bis(5'-nucleosyl)-tetraphosphatase (symmetrical)</fullName>
        <ecNumber evidence="1">3.6.1.41</ecNumber>
    </recommendedName>
</protein>
<dbReference type="Pfam" id="PF01966">
    <property type="entry name" value="HD"/>
    <property type="match status" value="1"/>
</dbReference>
<keyword evidence="4 8" id="KW-0378">Hydrolase</keyword>
<keyword evidence="3" id="KW-0547">Nucleotide-binding</keyword>
<dbReference type="EMBL" id="SLUN01000047">
    <property type="protein sequence ID" value="TCL57115.1"/>
    <property type="molecule type" value="Genomic_DNA"/>
</dbReference>
<evidence type="ECO:0000256" key="2">
    <source>
        <dbReference type="ARBA" id="ARBA00022723"/>
    </source>
</evidence>
<keyword evidence="2" id="KW-0479">Metal-binding</keyword>
<evidence type="ECO:0000256" key="4">
    <source>
        <dbReference type="ARBA" id="ARBA00022801"/>
    </source>
</evidence>
<dbReference type="SUPFAM" id="SSF109604">
    <property type="entry name" value="HD-domain/PDEase-like"/>
    <property type="match status" value="1"/>
</dbReference>
<accession>A0A4R1QWG5</accession>
<evidence type="ECO:0000259" key="7">
    <source>
        <dbReference type="SMART" id="SM00471"/>
    </source>
</evidence>
<comment type="caution">
    <text evidence="8">The sequence shown here is derived from an EMBL/GenBank/DDBJ whole genome shotgun (WGS) entry which is preliminary data.</text>
</comment>
<evidence type="ECO:0000313" key="9">
    <source>
        <dbReference type="Proteomes" id="UP000295008"/>
    </source>
</evidence>
<dbReference type="InterPro" id="IPR003607">
    <property type="entry name" value="HD/PDEase_dom"/>
</dbReference>
<dbReference type="Proteomes" id="UP000295008">
    <property type="component" value="Unassembled WGS sequence"/>
</dbReference>
<dbReference type="EC" id="3.6.1.41" evidence="1"/>
<dbReference type="InterPro" id="IPR005249">
    <property type="entry name" value="YqeK"/>
</dbReference>
<dbReference type="GO" id="GO:0046872">
    <property type="term" value="F:metal ion binding"/>
    <property type="evidence" value="ECO:0007669"/>
    <property type="project" value="UniProtKB-KW"/>
</dbReference>
<name>A0A4R1QWG5_HYDET</name>
<dbReference type="PANTHER" id="PTHR35795">
    <property type="entry name" value="SLR1885 PROTEIN"/>
    <property type="match status" value="1"/>
</dbReference>
<gene>
    <name evidence="8" type="ORF">EDC14_104718</name>
</gene>
<dbReference type="InterPro" id="IPR051094">
    <property type="entry name" value="Diverse_Catalytic_Enzymes"/>
</dbReference>
<organism evidence="8 9">
    <name type="scientific">Hydrogenispora ethanolica</name>
    <dbReference type="NCBI Taxonomy" id="1082276"/>
    <lineage>
        <taxon>Bacteria</taxon>
        <taxon>Bacillati</taxon>
        <taxon>Bacillota</taxon>
        <taxon>Hydrogenispora</taxon>
    </lineage>
</organism>
<comment type="catalytic activity">
    <reaction evidence="6">
        <text>P(1),P(4)-bis(5'-adenosyl) tetraphosphate + H2O = 2 ADP + 2 H(+)</text>
        <dbReference type="Rhea" id="RHEA:24252"/>
        <dbReference type="ChEBI" id="CHEBI:15377"/>
        <dbReference type="ChEBI" id="CHEBI:15378"/>
        <dbReference type="ChEBI" id="CHEBI:58141"/>
        <dbReference type="ChEBI" id="CHEBI:456216"/>
        <dbReference type="EC" id="3.6.1.41"/>
    </reaction>
</comment>
<dbReference type="GO" id="GO:0008803">
    <property type="term" value="F:bis(5'-nucleosyl)-tetraphosphatase (symmetrical) activity"/>
    <property type="evidence" value="ECO:0007669"/>
    <property type="project" value="UniProtKB-EC"/>
</dbReference>
<dbReference type="NCBIfam" id="TIGR00488">
    <property type="entry name" value="bis(5'-nucleosyl)-tetraphosphatase (symmetrical) YqeK"/>
    <property type="match status" value="1"/>
</dbReference>
<dbReference type="AlphaFoldDB" id="A0A4R1QWG5"/>
<dbReference type="CDD" id="cd00077">
    <property type="entry name" value="HDc"/>
    <property type="match status" value="1"/>
</dbReference>
<dbReference type="SMART" id="SM00471">
    <property type="entry name" value="HDc"/>
    <property type="match status" value="1"/>
</dbReference>
<dbReference type="PANTHER" id="PTHR35795:SF1">
    <property type="entry name" value="BIS(5'-NUCLEOSYL)-TETRAPHOSPHATASE, SYMMETRICAL"/>
    <property type="match status" value="1"/>
</dbReference>
<dbReference type="OrthoDB" id="5295945at2"/>
<evidence type="ECO:0000256" key="5">
    <source>
        <dbReference type="ARBA" id="ARBA00023004"/>
    </source>
</evidence>
<sequence length="190" mass="21253">MDRTEIINYLKEHVSSARFQHCLGVEKTALELTSMFGTAPEQASPAALLHDLCREYAPDSLLQLATNFGIVIDDIQRAEPLLLHGLVGAELVRRELGITEPSVLEAISFHITGAANLTPLARSIFVADFIEPGRSFEYARELRRKLPMLSADQLLLRVYNQTICYVVNRGYLIDPKTVEGRNELVFKGVQ</sequence>
<evidence type="ECO:0000256" key="3">
    <source>
        <dbReference type="ARBA" id="ARBA00022741"/>
    </source>
</evidence>
<dbReference type="Gene3D" id="1.10.3210.10">
    <property type="entry name" value="Hypothetical protein af1432"/>
    <property type="match status" value="1"/>
</dbReference>
<proteinExistence type="predicted"/>
<keyword evidence="9" id="KW-1185">Reference proteome</keyword>
<evidence type="ECO:0000313" key="8">
    <source>
        <dbReference type="EMBL" id="TCL57115.1"/>
    </source>
</evidence>
<dbReference type="InterPro" id="IPR006674">
    <property type="entry name" value="HD_domain"/>
</dbReference>
<dbReference type="GO" id="GO:0000166">
    <property type="term" value="F:nucleotide binding"/>
    <property type="evidence" value="ECO:0007669"/>
    <property type="project" value="UniProtKB-KW"/>
</dbReference>